<accession>A0ABZ2Y4W3</accession>
<evidence type="ECO:0000256" key="3">
    <source>
        <dbReference type="ARBA" id="ARBA00001522"/>
    </source>
</evidence>
<evidence type="ECO:0000256" key="12">
    <source>
        <dbReference type="ARBA" id="ARBA00022741"/>
    </source>
</evidence>
<dbReference type="GO" id="GO:0016301">
    <property type="term" value="F:kinase activity"/>
    <property type="evidence" value="ECO:0007669"/>
    <property type="project" value="UniProtKB-KW"/>
</dbReference>
<keyword evidence="14" id="KW-0067">ATP-binding</keyword>
<sequence length="130" mass="14666">MKLVIGGYAQGKLNYVLQESSEDNYEVFDGSIPDEMQLQKVQGRNIVINHFHSWVRECLANGGNPEEEIFAFLEKNPEVIIISDEIGNGIVPADSFEREYRERTGRILVNLANQADEVVRVICGIGQKIK</sequence>
<evidence type="ECO:0000256" key="7">
    <source>
        <dbReference type="ARBA" id="ARBA00007490"/>
    </source>
</evidence>
<keyword evidence="13 18" id="KW-0418">Kinase</keyword>
<evidence type="ECO:0000256" key="9">
    <source>
        <dbReference type="ARBA" id="ARBA00012523"/>
    </source>
</evidence>
<evidence type="ECO:0000256" key="16">
    <source>
        <dbReference type="ARBA" id="ARBA00029570"/>
    </source>
</evidence>
<evidence type="ECO:0000256" key="6">
    <source>
        <dbReference type="ARBA" id="ARBA00005159"/>
    </source>
</evidence>
<evidence type="ECO:0000256" key="5">
    <source>
        <dbReference type="ARBA" id="ARBA00004692"/>
    </source>
</evidence>
<evidence type="ECO:0000256" key="2">
    <source>
        <dbReference type="ARBA" id="ARBA00000711"/>
    </source>
</evidence>
<comment type="function">
    <text evidence="4">Catalyzes ATP-dependent phosphorylation of adenosylcobinamide and addition of GMP to adenosylcobinamide phosphate.</text>
</comment>
<keyword evidence="12" id="KW-0547">Nucleotide-binding</keyword>
<dbReference type="GO" id="GO:0016779">
    <property type="term" value="F:nucleotidyltransferase activity"/>
    <property type="evidence" value="ECO:0007669"/>
    <property type="project" value="UniProtKB-KW"/>
</dbReference>
<evidence type="ECO:0000256" key="8">
    <source>
        <dbReference type="ARBA" id="ARBA00012016"/>
    </source>
</evidence>
<dbReference type="EC" id="2.7.1.156" evidence="8"/>
<dbReference type="SUPFAM" id="SSF52540">
    <property type="entry name" value="P-loop containing nucleoside triphosphate hydrolases"/>
    <property type="match status" value="1"/>
</dbReference>
<evidence type="ECO:0000256" key="1">
    <source>
        <dbReference type="ARBA" id="ARBA00000312"/>
    </source>
</evidence>
<dbReference type="InterPro" id="IPR027417">
    <property type="entry name" value="P-loop_NTPase"/>
</dbReference>
<evidence type="ECO:0000256" key="17">
    <source>
        <dbReference type="ARBA" id="ARBA00030571"/>
    </source>
</evidence>
<keyword evidence="18" id="KW-0548">Nucleotidyltransferase</keyword>
<comment type="catalytic activity">
    <reaction evidence="1">
        <text>adenosylcob(III)inamide + ATP = adenosylcob(III)inamide phosphate + ADP + H(+)</text>
        <dbReference type="Rhea" id="RHEA:15769"/>
        <dbReference type="ChEBI" id="CHEBI:2480"/>
        <dbReference type="ChEBI" id="CHEBI:15378"/>
        <dbReference type="ChEBI" id="CHEBI:30616"/>
        <dbReference type="ChEBI" id="CHEBI:58502"/>
        <dbReference type="ChEBI" id="CHEBI:456216"/>
        <dbReference type="EC" id="2.7.1.156"/>
    </reaction>
</comment>
<keyword evidence="15" id="KW-0342">GTP-binding</keyword>
<organism evidence="18 19">
    <name type="scientific">Defluviitalea saccharophila</name>
    <dbReference type="NCBI Taxonomy" id="879970"/>
    <lineage>
        <taxon>Bacteria</taxon>
        <taxon>Bacillati</taxon>
        <taxon>Bacillota</taxon>
        <taxon>Clostridia</taxon>
        <taxon>Lachnospirales</taxon>
        <taxon>Defluviitaleaceae</taxon>
        <taxon>Defluviitalea</taxon>
    </lineage>
</organism>
<dbReference type="Gene3D" id="3.40.50.300">
    <property type="entry name" value="P-loop containing nucleotide triphosphate hydrolases"/>
    <property type="match status" value="1"/>
</dbReference>
<keyword evidence="11" id="KW-0808">Transferase</keyword>
<protein>
    <recommendedName>
        <fullName evidence="16">Adenosylcobinamide kinase</fullName>
        <ecNumber evidence="8">2.7.1.156</ecNumber>
        <ecNumber evidence="9">2.7.7.62</ecNumber>
    </recommendedName>
    <alternativeName>
        <fullName evidence="17">Adenosylcobinamide-phosphate guanylyltransferase</fullName>
    </alternativeName>
</protein>
<evidence type="ECO:0000256" key="10">
    <source>
        <dbReference type="ARBA" id="ARBA00022573"/>
    </source>
</evidence>
<comment type="catalytic activity">
    <reaction evidence="3">
        <text>adenosylcob(III)inamide + GTP = adenosylcob(III)inamide phosphate + GDP + H(+)</text>
        <dbReference type="Rhea" id="RHEA:15765"/>
        <dbReference type="ChEBI" id="CHEBI:2480"/>
        <dbReference type="ChEBI" id="CHEBI:15378"/>
        <dbReference type="ChEBI" id="CHEBI:37565"/>
        <dbReference type="ChEBI" id="CHEBI:58189"/>
        <dbReference type="ChEBI" id="CHEBI:58502"/>
        <dbReference type="EC" id="2.7.1.156"/>
    </reaction>
</comment>
<evidence type="ECO:0000256" key="14">
    <source>
        <dbReference type="ARBA" id="ARBA00022840"/>
    </source>
</evidence>
<proteinExistence type="inferred from homology"/>
<evidence type="ECO:0000256" key="15">
    <source>
        <dbReference type="ARBA" id="ARBA00023134"/>
    </source>
</evidence>
<comment type="pathway">
    <text evidence="5">Cofactor biosynthesis; adenosylcobalamin biosynthesis; adenosylcobalamin from cob(II)yrinate a,c-diamide: step 6/7.</text>
</comment>
<evidence type="ECO:0000256" key="4">
    <source>
        <dbReference type="ARBA" id="ARBA00003889"/>
    </source>
</evidence>
<comment type="pathway">
    <text evidence="6">Cofactor biosynthesis; adenosylcobalamin biosynthesis; adenosylcobalamin from cob(II)yrinate a,c-diamide: step 5/7.</text>
</comment>
<dbReference type="Proteomes" id="UP001486565">
    <property type="component" value="Chromosome"/>
</dbReference>
<dbReference type="EC" id="2.7.7.62" evidence="9"/>
<gene>
    <name evidence="18" type="ORF">QBE51_12915</name>
</gene>
<comment type="catalytic activity">
    <reaction evidence="2">
        <text>adenosylcob(III)inamide phosphate + GTP + H(+) = adenosylcob(III)inamide-GDP + diphosphate</text>
        <dbReference type="Rhea" id="RHEA:22712"/>
        <dbReference type="ChEBI" id="CHEBI:15378"/>
        <dbReference type="ChEBI" id="CHEBI:33019"/>
        <dbReference type="ChEBI" id="CHEBI:37565"/>
        <dbReference type="ChEBI" id="CHEBI:58502"/>
        <dbReference type="ChEBI" id="CHEBI:60487"/>
        <dbReference type="EC" id="2.7.7.62"/>
    </reaction>
</comment>
<dbReference type="PANTHER" id="PTHR34848">
    <property type="match status" value="1"/>
</dbReference>
<dbReference type="EMBL" id="CP121687">
    <property type="protein sequence ID" value="WZL69671.1"/>
    <property type="molecule type" value="Genomic_DNA"/>
</dbReference>
<dbReference type="Pfam" id="PF02283">
    <property type="entry name" value="CobU"/>
    <property type="match status" value="1"/>
</dbReference>
<keyword evidence="10" id="KW-0169">Cobalamin biosynthesis</keyword>
<evidence type="ECO:0000256" key="13">
    <source>
        <dbReference type="ARBA" id="ARBA00022777"/>
    </source>
</evidence>
<keyword evidence="19" id="KW-1185">Reference proteome</keyword>
<dbReference type="RefSeq" id="WP_341876657.1">
    <property type="nucleotide sequence ID" value="NZ_CP121687.1"/>
</dbReference>
<dbReference type="InterPro" id="IPR003203">
    <property type="entry name" value="CobU/CobP"/>
</dbReference>
<comment type="similarity">
    <text evidence="7">Belongs to the CobU/CobP family.</text>
</comment>
<evidence type="ECO:0000313" key="19">
    <source>
        <dbReference type="Proteomes" id="UP001486565"/>
    </source>
</evidence>
<name>A0ABZ2Y4W3_9FIRM</name>
<dbReference type="PANTHER" id="PTHR34848:SF1">
    <property type="entry name" value="BIFUNCTIONAL ADENOSYLCOBALAMIN BIOSYNTHESIS PROTEIN COBU"/>
    <property type="match status" value="1"/>
</dbReference>
<evidence type="ECO:0000256" key="11">
    <source>
        <dbReference type="ARBA" id="ARBA00022679"/>
    </source>
</evidence>
<reference evidence="18 19" key="1">
    <citation type="submission" date="2023-03" db="EMBL/GenBank/DDBJ databases">
        <title>Novel Species.</title>
        <authorList>
            <person name="Ma S."/>
        </authorList>
    </citation>
    <scope>NUCLEOTIDE SEQUENCE [LARGE SCALE GENOMIC DNA]</scope>
    <source>
        <strain evidence="18 19">LIND6LT2</strain>
    </source>
</reference>
<evidence type="ECO:0000313" key="18">
    <source>
        <dbReference type="EMBL" id="WZL69671.1"/>
    </source>
</evidence>